<evidence type="ECO:0000313" key="2">
    <source>
        <dbReference type="Proteomes" id="UP001497516"/>
    </source>
</evidence>
<organism evidence="1 2">
    <name type="scientific">Linum trigynum</name>
    <dbReference type="NCBI Taxonomy" id="586398"/>
    <lineage>
        <taxon>Eukaryota</taxon>
        <taxon>Viridiplantae</taxon>
        <taxon>Streptophyta</taxon>
        <taxon>Embryophyta</taxon>
        <taxon>Tracheophyta</taxon>
        <taxon>Spermatophyta</taxon>
        <taxon>Magnoliopsida</taxon>
        <taxon>eudicotyledons</taxon>
        <taxon>Gunneridae</taxon>
        <taxon>Pentapetalae</taxon>
        <taxon>rosids</taxon>
        <taxon>fabids</taxon>
        <taxon>Malpighiales</taxon>
        <taxon>Linaceae</taxon>
        <taxon>Linum</taxon>
    </lineage>
</organism>
<sequence>MGTTKSFPSMKNEEGKKAAEYPSLFRNMIEAFGGEKVAVTILEKMVFIENLKRKLEIFTEEDDRFEEKETKIKKTPWGYNEFILVNDIRRIQGNESI</sequence>
<dbReference type="Proteomes" id="UP001497516">
    <property type="component" value="Chromosome 10"/>
</dbReference>
<dbReference type="AlphaFoldDB" id="A0AAV2CYZ6"/>
<accession>A0AAV2CYZ6</accession>
<name>A0AAV2CYZ6_9ROSI</name>
<keyword evidence="2" id="KW-1185">Reference proteome</keyword>
<protein>
    <submittedName>
        <fullName evidence="1">Uncharacterized protein</fullName>
    </submittedName>
</protein>
<gene>
    <name evidence="1" type="ORF">LTRI10_LOCUS8862</name>
</gene>
<evidence type="ECO:0000313" key="1">
    <source>
        <dbReference type="EMBL" id="CAL1361489.1"/>
    </source>
</evidence>
<reference evidence="1 2" key="1">
    <citation type="submission" date="2024-04" db="EMBL/GenBank/DDBJ databases">
        <authorList>
            <person name="Fracassetti M."/>
        </authorList>
    </citation>
    <scope>NUCLEOTIDE SEQUENCE [LARGE SCALE GENOMIC DNA]</scope>
</reference>
<proteinExistence type="predicted"/>
<dbReference type="EMBL" id="OZ034814">
    <property type="protein sequence ID" value="CAL1361489.1"/>
    <property type="molecule type" value="Genomic_DNA"/>
</dbReference>